<dbReference type="Pfam" id="PF16472">
    <property type="entry name" value="DUF5050"/>
    <property type="match status" value="1"/>
</dbReference>
<name>A0ABY2VS64_9GAMM</name>
<accession>A0ABY2VS64</accession>
<reference evidence="2 3" key="1">
    <citation type="submission" date="2018-01" db="EMBL/GenBank/DDBJ databases">
        <authorList>
            <person name="Paulsen S."/>
            <person name="Gram L.K."/>
        </authorList>
    </citation>
    <scope>NUCLEOTIDE SEQUENCE [LARGE SCALE GENOMIC DNA]</scope>
    <source>
        <strain evidence="2 3">S3895</strain>
    </source>
</reference>
<feature type="domain" description="Prolow-density lipoprotein receptor-related protein 1-like beta-propeller" evidence="1">
    <location>
        <begin position="8"/>
        <end position="70"/>
    </location>
</feature>
<gene>
    <name evidence="2" type="ORF">CWC20_20595</name>
</gene>
<dbReference type="InterPro" id="IPR032485">
    <property type="entry name" value="LRP1-like_beta_prop"/>
</dbReference>
<dbReference type="Proteomes" id="UP000307164">
    <property type="component" value="Unassembled WGS sequence"/>
</dbReference>
<organism evidence="2 3">
    <name type="scientific">Pseudoalteromonas aurantia</name>
    <dbReference type="NCBI Taxonomy" id="43654"/>
    <lineage>
        <taxon>Bacteria</taxon>
        <taxon>Pseudomonadati</taxon>
        <taxon>Pseudomonadota</taxon>
        <taxon>Gammaproteobacteria</taxon>
        <taxon>Alteromonadales</taxon>
        <taxon>Pseudoalteromonadaceae</taxon>
        <taxon>Pseudoalteromonas</taxon>
    </lineage>
</organism>
<keyword evidence="3" id="KW-1185">Reference proteome</keyword>
<dbReference type="EMBL" id="PNBW01000168">
    <property type="protein sequence ID" value="TMO69426.1"/>
    <property type="molecule type" value="Genomic_DNA"/>
</dbReference>
<dbReference type="RefSeq" id="WP_249348310.1">
    <property type="nucleotide sequence ID" value="NZ_PNBW01000168.1"/>
</dbReference>
<sequence length="77" mass="8961">MIDYIGVFNFQVKGEHLYYLDDSSNSLSVIKMNLTNKQQELLLENVSPTKLTIVENGIYYTHIKSHSSDIFRTFDQD</sequence>
<reference evidence="3" key="2">
    <citation type="submission" date="2019-06" db="EMBL/GenBank/DDBJ databases">
        <title>Co-occurence of chitin degradation, pigmentation and bioactivity in marine Pseudoalteromonas.</title>
        <authorList>
            <person name="Sonnenschein E.C."/>
            <person name="Bech P.K."/>
        </authorList>
    </citation>
    <scope>NUCLEOTIDE SEQUENCE [LARGE SCALE GENOMIC DNA]</scope>
    <source>
        <strain evidence="3">S3895</strain>
    </source>
</reference>
<protein>
    <recommendedName>
        <fullName evidence="1">Prolow-density lipoprotein receptor-related protein 1-like beta-propeller domain-containing protein</fullName>
    </recommendedName>
</protein>
<evidence type="ECO:0000313" key="3">
    <source>
        <dbReference type="Proteomes" id="UP000307164"/>
    </source>
</evidence>
<comment type="caution">
    <text evidence="2">The sequence shown here is derived from an EMBL/GenBank/DDBJ whole genome shotgun (WGS) entry which is preliminary data.</text>
</comment>
<proteinExistence type="predicted"/>
<evidence type="ECO:0000259" key="1">
    <source>
        <dbReference type="Pfam" id="PF16472"/>
    </source>
</evidence>
<evidence type="ECO:0000313" key="2">
    <source>
        <dbReference type="EMBL" id="TMO69426.1"/>
    </source>
</evidence>